<accession>A0A327QQT3</accession>
<dbReference type="PROSITE" id="PS51257">
    <property type="entry name" value="PROKAR_LIPOPROTEIN"/>
    <property type="match status" value="1"/>
</dbReference>
<protein>
    <submittedName>
        <fullName evidence="2">SusD-like starch-binding protein associating with outer membrane</fullName>
    </submittedName>
</protein>
<name>A0A327QQT3_9BACT</name>
<evidence type="ECO:0000313" key="3">
    <source>
        <dbReference type="Proteomes" id="UP000249547"/>
    </source>
</evidence>
<proteinExistence type="predicted"/>
<organism evidence="2 3">
    <name type="scientific">Chitinophaga skermanii</name>
    <dbReference type="NCBI Taxonomy" id="331697"/>
    <lineage>
        <taxon>Bacteria</taxon>
        <taxon>Pseudomonadati</taxon>
        <taxon>Bacteroidota</taxon>
        <taxon>Chitinophagia</taxon>
        <taxon>Chitinophagales</taxon>
        <taxon>Chitinophagaceae</taxon>
        <taxon>Chitinophaga</taxon>
    </lineage>
</organism>
<dbReference type="Pfam" id="PF12771">
    <property type="entry name" value="SusD-like_2"/>
    <property type="match status" value="1"/>
</dbReference>
<feature type="chain" id="PRO_5016392714" evidence="1">
    <location>
        <begin position="23"/>
        <end position="478"/>
    </location>
</feature>
<dbReference type="OrthoDB" id="725917at2"/>
<dbReference type="RefSeq" id="WP_111597531.1">
    <property type="nucleotide sequence ID" value="NZ_QLLL01000003.1"/>
</dbReference>
<feature type="signal peptide" evidence="1">
    <location>
        <begin position="1"/>
        <end position="22"/>
    </location>
</feature>
<dbReference type="InterPro" id="IPR041662">
    <property type="entry name" value="SusD-like_2"/>
</dbReference>
<dbReference type="InterPro" id="IPR011990">
    <property type="entry name" value="TPR-like_helical_dom_sf"/>
</dbReference>
<dbReference type="AlphaFoldDB" id="A0A327QQT3"/>
<sequence length="478" mass="53277">MKKLIKSCLALAIGGLTLGACSISDDMNVNPNLPKEGSNAFLLTYAIQQTPNMVETIYGNLYIQHWSEKIYTDASRYTNINFSNYSFYADPLMNLQSIIEAKNLSDEDGSVANQVAVARILRAIFYWHMTDRWGDIPYTNALKGQRVPDPAYDTQQAIYADLFKELKAAQAQIDAGKGPTGDILYNGNMTKWKHLANTVRMLMALRLSKIDAQTGATEFNAAIADGAFANNAENAVYKHLPDANNQNNWYYVFIVQKRRWYAISEALANYMNSTNDPRIKVFADPRAADGKYAGMPYGVDGAVAGNIPESQVSMLGASLRAQDAPTNLVTFPQVLFAMAEAAKLGWINGGDASAANYYKQAIEQSVRQWRNNDTTGLGALMTAPGVPYDPANAVKQIAYQRWVHLYMNGYEAWAEWRRTGFPVLTPAPDNNNLPIPRRQGYPVLEPALNEKNYKDAVQRQTGFNGKDDLNGRVWWDKQ</sequence>
<keyword evidence="3" id="KW-1185">Reference proteome</keyword>
<keyword evidence="1" id="KW-0732">Signal</keyword>
<gene>
    <name evidence="2" type="ORF">LX64_02084</name>
</gene>
<reference evidence="2 3" key="1">
    <citation type="submission" date="2018-06" db="EMBL/GenBank/DDBJ databases">
        <title>Genomic Encyclopedia of Archaeal and Bacterial Type Strains, Phase II (KMG-II): from individual species to whole genera.</title>
        <authorList>
            <person name="Goeker M."/>
        </authorList>
    </citation>
    <scope>NUCLEOTIDE SEQUENCE [LARGE SCALE GENOMIC DNA]</scope>
    <source>
        <strain evidence="2 3">DSM 23857</strain>
    </source>
</reference>
<comment type="caution">
    <text evidence="2">The sequence shown here is derived from an EMBL/GenBank/DDBJ whole genome shotgun (WGS) entry which is preliminary data.</text>
</comment>
<dbReference type="EMBL" id="QLLL01000003">
    <property type="protein sequence ID" value="RAJ06956.1"/>
    <property type="molecule type" value="Genomic_DNA"/>
</dbReference>
<dbReference type="Gene3D" id="1.25.40.390">
    <property type="match status" value="1"/>
</dbReference>
<dbReference type="SUPFAM" id="SSF48452">
    <property type="entry name" value="TPR-like"/>
    <property type="match status" value="1"/>
</dbReference>
<evidence type="ECO:0000313" key="2">
    <source>
        <dbReference type="EMBL" id="RAJ06956.1"/>
    </source>
</evidence>
<evidence type="ECO:0000256" key="1">
    <source>
        <dbReference type="SAM" id="SignalP"/>
    </source>
</evidence>
<dbReference type="Proteomes" id="UP000249547">
    <property type="component" value="Unassembled WGS sequence"/>
</dbReference>